<evidence type="ECO:0000256" key="3">
    <source>
        <dbReference type="ARBA" id="ARBA00022989"/>
    </source>
</evidence>
<evidence type="ECO:0000256" key="4">
    <source>
        <dbReference type="ARBA" id="ARBA00023136"/>
    </source>
</evidence>
<keyword evidence="2 6" id="KW-0812">Transmembrane</keyword>
<name>A0AAQ4DS85_AMBAM</name>
<evidence type="ECO:0008006" key="9">
    <source>
        <dbReference type="Google" id="ProtNLM"/>
    </source>
</evidence>
<dbReference type="PANTHER" id="PTHR12988">
    <property type="entry name" value="SPHINGOMYELIN PHOSPHODIESTERASE 4"/>
    <property type="match status" value="1"/>
</dbReference>
<feature type="region of interest" description="Disordered" evidence="5">
    <location>
        <begin position="639"/>
        <end position="663"/>
    </location>
</feature>
<keyword evidence="8" id="KW-1185">Reference proteome</keyword>
<comment type="subcellular location">
    <subcellularLocation>
        <location evidence="1">Membrane</location>
        <topology evidence="1">Single-pass membrane protein</topology>
    </subcellularLocation>
</comment>
<gene>
    <name evidence="7" type="ORF">V5799_032065</name>
</gene>
<evidence type="ECO:0000256" key="6">
    <source>
        <dbReference type="SAM" id="Phobius"/>
    </source>
</evidence>
<evidence type="ECO:0000256" key="2">
    <source>
        <dbReference type="ARBA" id="ARBA00022692"/>
    </source>
</evidence>
<feature type="transmembrane region" description="Helical" evidence="6">
    <location>
        <begin position="898"/>
        <end position="917"/>
    </location>
</feature>
<evidence type="ECO:0000313" key="7">
    <source>
        <dbReference type="EMBL" id="KAK8765325.1"/>
    </source>
</evidence>
<dbReference type="GO" id="GO:0006685">
    <property type="term" value="P:sphingomyelin catabolic process"/>
    <property type="evidence" value="ECO:0007669"/>
    <property type="project" value="TreeGrafter"/>
</dbReference>
<dbReference type="Pfam" id="PF14724">
    <property type="entry name" value="mit_SMPDase"/>
    <property type="match status" value="3"/>
</dbReference>
<dbReference type="GO" id="GO:0016020">
    <property type="term" value="C:membrane"/>
    <property type="evidence" value="ECO:0007669"/>
    <property type="project" value="UniProtKB-SubCell"/>
</dbReference>
<dbReference type="GO" id="GO:0046513">
    <property type="term" value="P:ceramide biosynthetic process"/>
    <property type="evidence" value="ECO:0007669"/>
    <property type="project" value="TreeGrafter"/>
</dbReference>
<dbReference type="Proteomes" id="UP001321473">
    <property type="component" value="Unassembled WGS sequence"/>
</dbReference>
<reference evidence="7 8" key="1">
    <citation type="journal article" date="2023" name="Arcadia Sci">
        <title>De novo assembly of a long-read Amblyomma americanum tick genome.</title>
        <authorList>
            <person name="Chou S."/>
            <person name="Poskanzer K.E."/>
            <person name="Rollins M."/>
            <person name="Thuy-Boun P.S."/>
        </authorList>
    </citation>
    <scope>NUCLEOTIDE SEQUENCE [LARGE SCALE GENOMIC DNA]</scope>
    <source>
        <strain evidence="7">F_SG_1</strain>
        <tissue evidence="7">Salivary glands</tissue>
    </source>
</reference>
<sequence>MAGTAGSAVQFSNHLNTEGCLVTALDTYPLEKRCHELNHLFQELPLKELQHYLPTVLEHVFGFGTNLGWGLQCVQHGQQGFDTIRYFLGPEGPLLRLVYRLLSDAGLKYDFPVSCLPSDARRSLSSGPVPPFWAAKIPSYPVTGVGSQGPTALQLNAFELYMFHFAYLVVNPSQSGALNQQLLMDVAGGEGQRANSRTMECLYVALLQDYLHYFLPFMHNHPPALDGYHPHQSAFAGTSAPSSLCRDAGSSFWNGSLSLPNSGSLGYYGSPGGLPRHQLSLFRKDVVDDLLGSSRSGGALTGAASPAVGSPAVMGGHSGSNPYVRVSEAFLEILLQFWLGRQQAAPAGLSMPSSTLTSTAYGMSPSATAGSTSFHHSFSSMAEESYMRSDFHMLIVRVVVKYLHQFRYSIPDSSSKNGGALYQCNHHLPLDDIKIRMVPQLLRKRLYEFLKQALTHWPLDNSFRLPLETWLSFIQPWRYAPAFQSKPAGGRQEAHNQEIEAQWQPFVQEHLLFYTELLGMLLPRLCRMELASRRNAFMLFRVAKVFSQRNLYSMIKEAETSLTSGAGQSPSPTTGLRRQAVGATVANLVKQHMADVEEPGFVHRPLTGDDRRKQLVQLVQLALQAQRVVRWQLQGSGQEVDLTDSGGTQQRRDQRPPGAATSWWGRLKGSLRSALSSLMPSGVPDEVAERKKTLQYLRASVDELCGTFRLENIPDPSSAIVPAELMREPSSALSHDITDFPGKGYGMQRVTDFSGRAYDTQDVTDFPGRVYDTQRSICGVNAFGFHGNPDTEPIRSYEVVFLVRILHLLSSAFNAKYGHELQLLYESPHFVGYVARQLLRPPTVYTETIKTGVGRPYVRHEHTLHARLCLRPLAHRQVLGYLACLFFLGYTWNVGPIAVSFMVLLCFSLAVLIRAAWSWGLRRASHSHQASN</sequence>
<accession>A0AAQ4DS85</accession>
<evidence type="ECO:0000313" key="8">
    <source>
        <dbReference type="Proteomes" id="UP001321473"/>
    </source>
</evidence>
<protein>
    <recommendedName>
        <fullName evidence="9">Sphingomyelin phosphodiesterase 4</fullName>
    </recommendedName>
</protein>
<keyword evidence="3 6" id="KW-1133">Transmembrane helix</keyword>
<dbReference type="GO" id="GO:0046475">
    <property type="term" value="P:glycerophospholipid catabolic process"/>
    <property type="evidence" value="ECO:0007669"/>
    <property type="project" value="TreeGrafter"/>
</dbReference>
<dbReference type="GO" id="GO:0050290">
    <property type="term" value="F:sphingomyelin phosphodiesterase D activity"/>
    <property type="evidence" value="ECO:0007669"/>
    <property type="project" value="InterPro"/>
</dbReference>
<evidence type="ECO:0000256" key="1">
    <source>
        <dbReference type="ARBA" id="ARBA00004167"/>
    </source>
</evidence>
<dbReference type="EMBL" id="JARKHS020027487">
    <property type="protein sequence ID" value="KAK8765325.1"/>
    <property type="molecule type" value="Genomic_DNA"/>
</dbReference>
<evidence type="ECO:0000256" key="5">
    <source>
        <dbReference type="SAM" id="MobiDB-lite"/>
    </source>
</evidence>
<organism evidence="7 8">
    <name type="scientific">Amblyomma americanum</name>
    <name type="common">Lone star tick</name>
    <dbReference type="NCBI Taxonomy" id="6943"/>
    <lineage>
        <taxon>Eukaryota</taxon>
        <taxon>Metazoa</taxon>
        <taxon>Ecdysozoa</taxon>
        <taxon>Arthropoda</taxon>
        <taxon>Chelicerata</taxon>
        <taxon>Arachnida</taxon>
        <taxon>Acari</taxon>
        <taxon>Parasitiformes</taxon>
        <taxon>Ixodida</taxon>
        <taxon>Ixodoidea</taxon>
        <taxon>Ixodidae</taxon>
        <taxon>Amblyomminae</taxon>
        <taxon>Amblyomma</taxon>
    </lineage>
</organism>
<comment type="caution">
    <text evidence="7">The sequence shown here is derived from an EMBL/GenBank/DDBJ whole genome shotgun (WGS) entry which is preliminary data.</text>
</comment>
<dbReference type="InterPro" id="IPR024129">
    <property type="entry name" value="Sphingomy_SMPD4"/>
</dbReference>
<dbReference type="PANTHER" id="PTHR12988:SF6">
    <property type="entry name" value="SPHINGOMYELIN PHOSPHODIESTERASE 4"/>
    <property type="match status" value="1"/>
</dbReference>
<proteinExistence type="predicted"/>
<keyword evidence="4 6" id="KW-0472">Membrane</keyword>
<dbReference type="AlphaFoldDB" id="A0AAQ4DS85"/>